<reference evidence="10 11" key="1">
    <citation type="journal article" date="2024" name="Appl. Environ. Microbiol.">
        <title>Pontiella agarivorans sp. nov., a novel marine anaerobic bacterium capable of degrading macroalgal polysaccharides and fixing nitrogen.</title>
        <authorList>
            <person name="Liu N."/>
            <person name="Kivenson V."/>
            <person name="Peng X."/>
            <person name="Cui Z."/>
            <person name="Lankiewicz T.S."/>
            <person name="Gosselin K.M."/>
            <person name="English C.J."/>
            <person name="Blair E.M."/>
            <person name="O'Malley M.A."/>
            <person name="Valentine D.L."/>
        </authorList>
    </citation>
    <scope>NUCLEOTIDE SEQUENCE [LARGE SCALE GENOMIC DNA]</scope>
    <source>
        <strain evidence="10 11">NLcol2</strain>
    </source>
</reference>
<dbReference type="SFLD" id="SFLDG01123">
    <property type="entry name" value="methyltransferase_(Class_B)"/>
    <property type="match status" value="1"/>
</dbReference>
<accession>A0ABU5MW45</accession>
<evidence type="ECO:0000256" key="5">
    <source>
        <dbReference type="ARBA" id="ARBA00022723"/>
    </source>
</evidence>
<dbReference type="RefSeq" id="WP_322608213.1">
    <property type="nucleotide sequence ID" value="NZ_JARVCO010000008.1"/>
</dbReference>
<dbReference type="SFLD" id="SFLDG01082">
    <property type="entry name" value="B12-binding_domain_containing"/>
    <property type="match status" value="1"/>
</dbReference>
<comment type="cofactor">
    <cofactor evidence="1">
        <name>[4Fe-4S] cluster</name>
        <dbReference type="ChEBI" id="CHEBI:49883"/>
    </cofactor>
</comment>
<dbReference type="SFLD" id="SFLDS00029">
    <property type="entry name" value="Radical_SAM"/>
    <property type="match status" value="1"/>
</dbReference>
<proteinExistence type="predicted"/>
<dbReference type="SUPFAM" id="SSF102114">
    <property type="entry name" value="Radical SAM enzymes"/>
    <property type="match status" value="1"/>
</dbReference>
<sequence length="442" mass="49781">MKIAFIAMSGIRACDPELLELGLTLPGFVERSKQIASLPSLGLLTLAGMTPSHHDVCYMEVPDITAEPNELKKFDLVAISSFSAQINEAYELSARYRAMGVPTVIGGPHVTARPHEARKFCTSVVIGEGEPVWHEILADAEQGKLKVFYDARGLDFDLADAPMPAFELLDIEKYNRLTVQTSRGCPHNCSFCAGSNLICNRYKQKPAAKVLAEIDRICAIWPHPFIEFADDNSFVNKAYWKALLPELKKRRIKWFTETDLSVAEDPELLRLMRESGCAQVLIGLESPTPGPLDHLEINANWKRGRFAAYKKAILSIQSHGITVNGCFIVGLDGQTSAVFDDIFTFVKETELYEVQITILTAFPSTPLYEQLKQEHRLIEPTNWRKCTLFDLNFRPRNMTAEELTSGFRQLGVKLYSEAFTGWRRDTFKTNLRKSARLERISA</sequence>
<dbReference type="Pfam" id="PF13282">
    <property type="entry name" value="DUF4070"/>
    <property type="match status" value="1"/>
</dbReference>
<organism evidence="10 11">
    <name type="scientific">Pontiella agarivorans</name>
    <dbReference type="NCBI Taxonomy" id="3038953"/>
    <lineage>
        <taxon>Bacteria</taxon>
        <taxon>Pseudomonadati</taxon>
        <taxon>Kiritimatiellota</taxon>
        <taxon>Kiritimatiellia</taxon>
        <taxon>Kiritimatiellales</taxon>
        <taxon>Pontiellaceae</taxon>
        <taxon>Pontiella</taxon>
    </lineage>
</organism>
<dbReference type="InterPro" id="IPR023404">
    <property type="entry name" value="rSAM_horseshoe"/>
</dbReference>
<dbReference type="PANTHER" id="PTHR43409:SF7">
    <property type="entry name" value="BLL1977 PROTEIN"/>
    <property type="match status" value="1"/>
</dbReference>
<keyword evidence="3" id="KW-0808">Transferase</keyword>
<dbReference type="PROSITE" id="PS51332">
    <property type="entry name" value="B12_BINDING"/>
    <property type="match status" value="1"/>
</dbReference>
<dbReference type="InterPro" id="IPR006158">
    <property type="entry name" value="Cobalamin-bd"/>
</dbReference>
<evidence type="ECO:0000313" key="10">
    <source>
        <dbReference type="EMBL" id="MDZ8118413.1"/>
    </source>
</evidence>
<comment type="caution">
    <text evidence="10">The sequence shown here is derived from an EMBL/GenBank/DDBJ whole genome shotgun (WGS) entry which is preliminary data.</text>
</comment>
<feature type="domain" description="B12-binding" evidence="8">
    <location>
        <begin position="17"/>
        <end position="147"/>
    </location>
</feature>
<dbReference type="InterPro" id="IPR034466">
    <property type="entry name" value="Methyltransferase_Class_B"/>
</dbReference>
<evidence type="ECO:0000256" key="2">
    <source>
        <dbReference type="ARBA" id="ARBA00022603"/>
    </source>
</evidence>
<dbReference type="Gene3D" id="3.80.30.20">
    <property type="entry name" value="tm_1862 like domain"/>
    <property type="match status" value="1"/>
</dbReference>
<evidence type="ECO:0000256" key="3">
    <source>
        <dbReference type="ARBA" id="ARBA00022679"/>
    </source>
</evidence>
<keyword evidence="4" id="KW-0949">S-adenosyl-L-methionine</keyword>
<dbReference type="Proteomes" id="UP001290861">
    <property type="component" value="Unassembled WGS sequence"/>
</dbReference>
<dbReference type="Gene3D" id="3.40.50.280">
    <property type="entry name" value="Cobalamin-binding domain"/>
    <property type="match status" value="1"/>
</dbReference>
<dbReference type="InterPro" id="IPR051198">
    <property type="entry name" value="BchE-like"/>
</dbReference>
<evidence type="ECO:0000256" key="1">
    <source>
        <dbReference type="ARBA" id="ARBA00001966"/>
    </source>
</evidence>
<evidence type="ECO:0000256" key="6">
    <source>
        <dbReference type="ARBA" id="ARBA00023004"/>
    </source>
</evidence>
<evidence type="ECO:0000313" key="11">
    <source>
        <dbReference type="Proteomes" id="UP001290861"/>
    </source>
</evidence>
<dbReference type="InterPro" id="IPR006638">
    <property type="entry name" value="Elp3/MiaA/NifB-like_rSAM"/>
</dbReference>
<evidence type="ECO:0000256" key="7">
    <source>
        <dbReference type="ARBA" id="ARBA00023014"/>
    </source>
</evidence>
<evidence type="ECO:0000256" key="4">
    <source>
        <dbReference type="ARBA" id="ARBA00022691"/>
    </source>
</evidence>
<dbReference type="Pfam" id="PF02310">
    <property type="entry name" value="B12-binding"/>
    <property type="match status" value="1"/>
</dbReference>
<dbReference type="InterPro" id="IPR025274">
    <property type="entry name" value="DUF4070"/>
</dbReference>
<feature type="domain" description="Radical SAM core" evidence="9">
    <location>
        <begin position="171"/>
        <end position="396"/>
    </location>
</feature>
<dbReference type="InterPro" id="IPR058240">
    <property type="entry name" value="rSAM_sf"/>
</dbReference>
<dbReference type="CDD" id="cd02068">
    <property type="entry name" value="radical_SAM_B12_BD"/>
    <property type="match status" value="1"/>
</dbReference>
<gene>
    <name evidence="10" type="ORF">P9H32_07190</name>
</gene>
<keyword evidence="11" id="KW-1185">Reference proteome</keyword>
<keyword evidence="2" id="KW-0489">Methyltransferase</keyword>
<dbReference type="PROSITE" id="PS51918">
    <property type="entry name" value="RADICAL_SAM"/>
    <property type="match status" value="1"/>
</dbReference>
<protein>
    <submittedName>
        <fullName evidence="10">Radical SAM protein</fullName>
    </submittedName>
</protein>
<dbReference type="InterPro" id="IPR007197">
    <property type="entry name" value="rSAM"/>
</dbReference>
<dbReference type="SMART" id="SM00729">
    <property type="entry name" value="Elp3"/>
    <property type="match status" value="1"/>
</dbReference>
<dbReference type="EMBL" id="JARVCO010000008">
    <property type="protein sequence ID" value="MDZ8118413.1"/>
    <property type="molecule type" value="Genomic_DNA"/>
</dbReference>
<name>A0ABU5MW45_9BACT</name>
<dbReference type="Pfam" id="PF04055">
    <property type="entry name" value="Radical_SAM"/>
    <property type="match status" value="1"/>
</dbReference>
<evidence type="ECO:0000259" key="9">
    <source>
        <dbReference type="PROSITE" id="PS51918"/>
    </source>
</evidence>
<dbReference type="PANTHER" id="PTHR43409">
    <property type="entry name" value="ANAEROBIC MAGNESIUM-PROTOPORPHYRIN IX MONOMETHYL ESTER CYCLASE-RELATED"/>
    <property type="match status" value="1"/>
</dbReference>
<evidence type="ECO:0000259" key="8">
    <source>
        <dbReference type="PROSITE" id="PS51332"/>
    </source>
</evidence>
<keyword evidence="7" id="KW-0411">Iron-sulfur</keyword>
<keyword evidence="5" id="KW-0479">Metal-binding</keyword>
<keyword evidence="6" id="KW-0408">Iron</keyword>